<dbReference type="OrthoDB" id="547419at2"/>
<dbReference type="Proteomes" id="UP000598196">
    <property type="component" value="Unassembled WGS sequence"/>
</dbReference>
<dbReference type="RefSeq" id="WP_146286596.1">
    <property type="nucleotide sequence ID" value="NZ_BMLP01000002.1"/>
</dbReference>
<proteinExistence type="predicted"/>
<name>A0A917YIK6_9RHOB</name>
<dbReference type="AlphaFoldDB" id="A0A917YIK6"/>
<evidence type="ECO:0000313" key="2">
    <source>
        <dbReference type="Proteomes" id="UP000598196"/>
    </source>
</evidence>
<accession>A0A917YIK6</accession>
<dbReference type="SUPFAM" id="SSF52540">
    <property type="entry name" value="P-loop containing nucleoside triphosphate hydrolases"/>
    <property type="match status" value="1"/>
</dbReference>
<dbReference type="EMBL" id="BMLP01000002">
    <property type="protein sequence ID" value="GGO30707.1"/>
    <property type="molecule type" value="Genomic_DNA"/>
</dbReference>
<organism evidence="1 2">
    <name type="scientific">Gemmobacter aquaticus</name>
    <dbReference type="NCBI Taxonomy" id="490185"/>
    <lineage>
        <taxon>Bacteria</taxon>
        <taxon>Pseudomonadati</taxon>
        <taxon>Pseudomonadota</taxon>
        <taxon>Alphaproteobacteria</taxon>
        <taxon>Rhodobacterales</taxon>
        <taxon>Paracoccaceae</taxon>
        <taxon>Gemmobacter</taxon>
    </lineage>
</organism>
<keyword evidence="2" id="KW-1185">Reference proteome</keyword>
<comment type="caution">
    <text evidence="1">The sequence shown here is derived from an EMBL/GenBank/DDBJ whole genome shotgun (WGS) entry which is preliminary data.</text>
</comment>
<dbReference type="InterPro" id="IPR027417">
    <property type="entry name" value="P-loop_NTPase"/>
</dbReference>
<evidence type="ECO:0000313" key="1">
    <source>
        <dbReference type="EMBL" id="GGO30707.1"/>
    </source>
</evidence>
<gene>
    <name evidence="1" type="ORF">GCM10010991_15830</name>
</gene>
<sequence>MAKRFRTIVLHVGDMKTGSTSIQAALAGGNVPDVGVSLAYPGSGLNHNIMKGPLTTRAAGRRPRLEEFRETVASHSADLCVISAELLSLGDPQILREVFEAYLADLADDYVVLHYFRPHYEAVVSRYAEDIKIGRATDTFEDHVHLCIDSGLYHHAARIEQWQGVFGARYRYRPMIRAELARHDVVADFFTTILGPLPDSWQPPATINESLPPEALEILRLLQRHTTELPQEFRSTLGREFARLHSEVCGKRPTARLPVPAAMARLMEAAFEADAARMDKAYFGGRPLYLPALQRSVETAEPDCATAPPQHSGPEIAELLSRLVAHVAAHTDARALGFAMRDSRTSRLARGLSG</sequence>
<protein>
    <submittedName>
        <fullName evidence="1">Uncharacterized protein</fullName>
    </submittedName>
</protein>
<reference evidence="1 2" key="1">
    <citation type="journal article" date="2014" name="Int. J. Syst. Evol. Microbiol.">
        <title>Complete genome sequence of Corynebacterium casei LMG S-19264T (=DSM 44701T), isolated from a smear-ripened cheese.</title>
        <authorList>
            <consortium name="US DOE Joint Genome Institute (JGI-PGF)"/>
            <person name="Walter F."/>
            <person name="Albersmeier A."/>
            <person name="Kalinowski J."/>
            <person name="Ruckert C."/>
        </authorList>
    </citation>
    <scope>NUCLEOTIDE SEQUENCE [LARGE SCALE GENOMIC DNA]</scope>
    <source>
        <strain evidence="1 2">CGMCC 1.7029</strain>
    </source>
</reference>